<dbReference type="GO" id="GO:0008936">
    <property type="term" value="F:nicotinamidase activity"/>
    <property type="evidence" value="ECO:0007669"/>
    <property type="project" value="UniProtKB-EC"/>
</dbReference>
<accession>A0A411ML82</accession>
<dbReference type="GO" id="GO:0046872">
    <property type="term" value="F:metal ion binding"/>
    <property type="evidence" value="ECO:0007669"/>
    <property type="project" value="UniProtKB-KW"/>
</dbReference>
<evidence type="ECO:0000313" key="9">
    <source>
        <dbReference type="EMBL" id="QBF27532.1"/>
    </source>
</evidence>
<dbReference type="SUPFAM" id="SSF52499">
    <property type="entry name" value="Isochorismatase-like hydrolases"/>
    <property type="match status" value="1"/>
</dbReference>
<keyword evidence="2" id="KW-0662">Pyridine nucleotide biosynthesis</keyword>
<evidence type="ECO:0000256" key="1">
    <source>
        <dbReference type="ARBA" id="ARBA00006336"/>
    </source>
</evidence>
<evidence type="ECO:0000256" key="2">
    <source>
        <dbReference type="ARBA" id="ARBA00022642"/>
    </source>
</evidence>
<dbReference type="PANTHER" id="PTHR11080">
    <property type="entry name" value="PYRAZINAMIDASE/NICOTINAMIDASE"/>
    <property type="match status" value="1"/>
</dbReference>
<feature type="domain" description="Isochorismatase-like" evidence="8">
    <location>
        <begin position="8"/>
        <end position="195"/>
    </location>
</feature>
<dbReference type="KEGG" id="ptk:EXN22_18255"/>
<evidence type="ECO:0000313" key="10">
    <source>
        <dbReference type="Proteomes" id="UP000291130"/>
    </source>
</evidence>
<comment type="pathway">
    <text evidence="5">Cofactor biosynthesis; nicotinate biosynthesis; nicotinate from nicotinamide: step 1/1.</text>
</comment>
<evidence type="ECO:0000256" key="7">
    <source>
        <dbReference type="ARBA" id="ARBA00043224"/>
    </source>
</evidence>
<dbReference type="Proteomes" id="UP000291130">
    <property type="component" value="Chromosome"/>
</dbReference>
<protein>
    <recommendedName>
        <fullName evidence="6">nicotinamidase</fullName>
        <ecNumber evidence="6">3.5.1.19</ecNumber>
    </recommendedName>
    <alternativeName>
        <fullName evidence="7">Nicotinamide deamidase</fullName>
    </alternativeName>
</protein>
<reference evidence="9 10" key="1">
    <citation type="submission" date="2019-02" db="EMBL/GenBank/DDBJ databases">
        <title>Complete genome sequence of Pseudomonas sp. SNU WT1 isolated from rainbow trout.</title>
        <authorList>
            <person name="Oh W.T."/>
            <person name="Park S.C."/>
        </authorList>
    </citation>
    <scope>NUCLEOTIDE SEQUENCE [LARGE SCALE GENOMIC DNA]</scope>
    <source>
        <strain evidence="9 10">SNU WT1</strain>
    </source>
</reference>
<name>A0A411ML82_9PSED</name>
<dbReference type="RefSeq" id="WP_130265386.1">
    <property type="nucleotide sequence ID" value="NZ_CP035952.1"/>
</dbReference>
<dbReference type="GO" id="GO:0019363">
    <property type="term" value="P:pyridine nucleotide biosynthetic process"/>
    <property type="evidence" value="ECO:0007669"/>
    <property type="project" value="UniProtKB-KW"/>
</dbReference>
<dbReference type="EC" id="3.5.1.19" evidence="6"/>
<dbReference type="EMBL" id="CP035952">
    <property type="protein sequence ID" value="QBF27532.1"/>
    <property type="molecule type" value="Genomic_DNA"/>
</dbReference>
<organism evidence="9 10">
    <name type="scientific">Pseudomonas tructae</name>
    <dbReference type="NCBI Taxonomy" id="2518644"/>
    <lineage>
        <taxon>Bacteria</taxon>
        <taxon>Pseudomonadati</taxon>
        <taxon>Pseudomonadota</taxon>
        <taxon>Gammaproteobacteria</taxon>
        <taxon>Pseudomonadales</taxon>
        <taxon>Pseudomonadaceae</taxon>
        <taxon>Pseudomonas</taxon>
    </lineage>
</organism>
<dbReference type="AlphaFoldDB" id="A0A411ML82"/>
<dbReference type="InterPro" id="IPR036380">
    <property type="entry name" value="Isochorismatase-like_sf"/>
</dbReference>
<comment type="similarity">
    <text evidence="1">Belongs to the isochorismatase family.</text>
</comment>
<keyword evidence="3" id="KW-0479">Metal-binding</keyword>
<dbReference type="PANTHER" id="PTHR11080:SF2">
    <property type="entry name" value="LD05707P"/>
    <property type="match status" value="1"/>
</dbReference>
<evidence type="ECO:0000256" key="5">
    <source>
        <dbReference type="ARBA" id="ARBA00037900"/>
    </source>
</evidence>
<dbReference type="Pfam" id="PF00857">
    <property type="entry name" value="Isochorismatase"/>
    <property type="match status" value="1"/>
</dbReference>
<dbReference type="InterPro" id="IPR052347">
    <property type="entry name" value="Isochorismatase_Nicotinamidase"/>
</dbReference>
<dbReference type="OrthoDB" id="9791276at2"/>
<evidence type="ECO:0000256" key="3">
    <source>
        <dbReference type="ARBA" id="ARBA00022723"/>
    </source>
</evidence>
<evidence type="ECO:0000256" key="4">
    <source>
        <dbReference type="ARBA" id="ARBA00022801"/>
    </source>
</evidence>
<proteinExistence type="inferred from homology"/>
<evidence type="ECO:0000256" key="6">
    <source>
        <dbReference type="ARBA" id="ARBA00039017"/>
    </source>
</evidence>
<dbReference type="Gene3D" id="3.40.50.850">
    <property type="entry name" value="Isochorismatase-like"/>
    <property type="match status" value="1"/>
</dbReference>
<sequence>MKIASFDVDAQNGFTDNAPDELPVPGGAEIAPALNAMAERASLRIGSKDAHTPKAAWVVASHSEMLQPLDMANADLTWVSHCVPGTPGFELLPGLPAPIDYDFFVWKGIEPDLHPYGACYHDLANRRSTGVIEYLKVQGVGAVIVGGLALDFCVRTTALQLQAAGFQVFLYQPACRAISAQGGAAAMAEMTGQGVIACADLASLDQQLNAFKGA</sequence>
<gene>
    <name evidence="9" type="ORF">EXN22_18255</name>
</gene>
<dbReference type="CDD" id="cd01011">
    <property type="entry name" value="nicotinamidase"/>
    <property type="match status" value="1"/>
</dbReference>
<keyword evidence="10" id="KW-1185">Reference proteome</keyword>
<dbReference type="InterPro" id="IPR000868">
    <property type="entry name" value="Isochorismatase-like_dom"/>
</dbReference>
<evidence type="ECO:0000259" key="8">
    <source>
        <dbReference type="Pfam" id="PF00857"/>
    </source>
</evidence>
<keyword evidence="4" id="KW-0378">Hydrolase</keyword>